<dbReference type="Proteomes" id="UP000028782">
    <property type="component" value="Chromosome"/>
</dbReference>
<evidence type="ECO:0000256" key="4">
    <source>
        <dbReference type="ARBA" id="ARBA00022989"/>
    </source>
</evidence>
<organism evidence="8 9">
    <name type="scientific">Comamonas testosteroni TK102</name>
    <dbReference type="NCBI Taxonomy" id="1392005"/>
    <lineage>
        <taxon>Bacteria</taxon>
        <taxon>Pseudomonadati</taxon>
        <taxon>Pseudomonadota</taxon>
        <taxon>Betaproteobacteria</taxon>
        <taxon>Burkholderiales</taxon>
        <taxon>Comamonadaceae</taxon>
        <taxon>Comamonas</taxon>
    </lineage>
</organism>
<evidence type="ECO:0000259" key="7">
    <source>
        <dbReference type="PROSITE" id="PS50850"/>
    </source>
</evidence>
<evidence type="ECO:0000256" key="5">
    <source>
        <dbReference type="ARBA" id="ARBA00023136"/>
    </source>
</evidence>
<dbReference type="SUPFAM" id="SSF103473">
    <property type="entry name" value="MFS general substrate transporter"/>
    <property type="match status" value="1"/>
</dbReference>
<feature type="transmembrane region" description="Helical" evidence="6">
    <location>
        <begin position="308"/>
        <end position="331"/>
    </location>
</feature>
<protein>
    <submittedName>
        <fullName evidence="8">Membrane protein</fullName>
    </submittedName>
</protein>
<keyword evidence="2" id="KW-1003">Cell membrane</keyword>
<dbReference type="InterPro" id="IPR036259">
    <property type="entry name" value="MFS_trans_sf"/>
</dbReference>
<keyword evidence="5 6" id="KW-0472">Membrane</keyword>
<proteinExistence type="predicted"/>
<dbReference type="AlphaFoldDB" id="A0A076PJQ8"/>
<evidence type="ECO:0000313" key="9">
    <source>
        <dbReference type="Proteomes" id="UP000028782"/>
    </source>
</evidence>
<keyword evidence="4 6" id="KW-1133">Transmembrane helix</keyword>
<evidence type="ECO:0000256" key="2">
    <source>
        <dbReference type="ARBA" id="ARBA00022475"/>
    </source>
</evidence>
<dbReference type="HOGENOM" id="CLU_001265_59_0_4"/>
<evidence type="ECO:0000256" key="3">
    <source>
        <dbReference type="ARBA" id="ARBA00022692"/>
    </source>
</evidence>
<comment type="subcellular location">
    <subcellularLocation>
        <location evidence="1">Cell membrane</location>
        <topology evidence="1">Multi-pass membrane protein</topology>
    </subcellularLocation>
</comment>
<evidence type="ECO:0000313" key="8">
    <source>
        <dbReference type="EMBL" id="AIJ47054.1"/>
    </source>
</evidence>
<feature type="transmembrane region" description="Helical" evidence="6">
    <location>
        <begin position="161"/>
        <end position="183"/>
    </location>
</feature>
<dbReference type="GO" id="GO:0005886">
    <property type="term" value="C:plasma membrane"/>
    <property type="evidence" value="ECO:0007669"/>
    <property type="project" value="UniProtKB-SubCell"/>
</dbReference>
<feature type="transmembrane region" description="Helical" evidence="6">
    <location>
        <begin position="242"/>
        <end position="261"/>
    </location>
</feature>
<feature type="transmembrane region" description="Helical" evidence="6">
    <location>
        <begin position="40"/>
        <end position="63"/>
    </location>
</feature>
<feature type="domain" description="Major facilitator superfamily (MFS) profile" evidence="7">
    <location>
        <begin position="8"/>
        <end position="394"/>
    </location>
</feature>
<dbReference type="PROSITE" id="PS50850">
    <property type="entry name" value="MFS"/>
    <property type="match status" value="1"/>
</dbReference>
<dbReference type="Gene3D" id="1.20.1250.20">
    <property type="entry name" value="MFS general substrate transporter like domains"/>
    <property type="match status" value="1"/>
</dbReference>
<sequence length="394" mass="41236">MALNRTQVTVMLGIAQTLSWASSYYLLAVLATPISQSTSTSYSLVFGAFSAALLVAAAVGPIAGRLIDRFGGRSVLLASNLVFACGLLMLSKATQTLHIFVAWAFMGVAMGSGLYEAAFASVVHLYGQDARPAITGITLFAGFASTVGWPLSSYLEGLYDWRVVCMFWAALHLLLGLPLNALLSRAKPTPREVIEEQKPLGAVSQGGNNVGISLKRTAYLMAYVFAASWFISTAMASHLPQILQASGATLAASIAAAALVGPAQVAGRVLEYSFLKKAHPLLSARLAILAHPLAAVCLGLAGAPAASIFAILHGLGNGILTIAIGTLPLKVFGSQGYGQRQGWLMVPARIVQAGSPFLFGLAVANWGSQALWLSSLLAISAFAALWSMRVSPQQ</sequence>
<feature type="transmembrane region" description="Helical" evidence="6">
    <location>
        <begin position="218"/>
        <end position="236"/>
    </location>
</feature>
<dbReference type="PANTHER" id="PTHR43124:SF3">
    <property type="entry name" value="CHLORAMPHENICOL EFFLUX PUMP RV0191"/>
    <property type="match status" value="1"/>
</dbReference>
<evidence type="ECO:0000256" key="6">
    <source>
        <dbReference type="SAM" id="Phobius"/>
    </source>
</evidence>
<feature type="transmembrane region" description="Helical" evidence="6">
    <location>
        <begin position="100"/>
        <end position="126"/>
    </location>
</feature>
<dbReference type="KEGG" id="ctes:O987_14695"/>
<feature type="transmembrane region" description="Helical" evidence="6">
    <location>
        <begin position="133"/>
        <end position="155"/>
    </location>
</feature>
<keyword evidence="3 6" id="KW-0812">Transmembrane</keyword>
<feature type="transmembrane region" description="Helical" evidence="6">
    <location>
        <begin position="282"/>
        <end position="302"/>
    </location>
</feature>
<dbReference type="InterPro" id="IPR020846">
    <property type="entry name" value="MFS_dom"/>
</dbReference>
<feature type="transmembrane region" description="Helical" evidence="6">
    <location>
        <begin position="75"/>
        <end position="94"/>
    </location>
</feature>
<feature type="transmembrane region" description="Helical" evidence="6">
    <location>
        <begin position="370"/>
        <end position="388"/>
    </location>
</feature>
<dbReference type="InterPro" id="IPR011701">
    <property type="entry name" value="MFS"/>
</dbReference>
<dbReference type="RefSeq" id="WP_043372985.1">
    <property type="nucleotide sequence ID" value="NZ_CP006704.1"/>
</dbReference>
<dbReference type="PANTHER" id="PTHR43124">
    <property type="entry name" value="PURINE EFFLUX PUMP PBUE"/>
    <property type="match status" value="1"/>
</dbReference>
<evidence type="ECO:0000256" key="1">
    <source>
        <dbReference type="ARBA" id="ARBA00004651"/>
    </source>
</evidence>
<dbReference type="GO" id="GO:0022857">
    <property type="term" value="F:transmembrane transporter activity"/>
    <property type="evidence" value="ECO:0007669"/>
    <property type="project" value="InterPro"/>
</dbReference>
<dbReference type="Pfam" id="PF07690">
    <property type="entry name" value="MFS_1"/>
    <property type="match status" value="1"/>
</dbReference>
<feature type="transmembrane region" description="Helical" evidence="6">
    <location>
        <begin position="343"/>
        <end position="364"/>
    </location>
</feature>
<feature type="transmembrane region" description="Helical" evidence="6">
    <location>
        <begin position="12"/>
        <end position="34"/>
    </location>
</feature>
<gene>
    <name evidence="8" type="ORF">O987_14695</name>
</gene>
<reference evidence="8 9" key="1">
    <citation type="journal article" date="2014" name="Genome Announc.">
        <title>Complete Genome Sequence of Polychlorinated Biphenyl Degrader Comamonas testosteroni TK102 (NBRC 109938).</title>
        <authorList>
            <person name="Fukuda K."/>
            <person name="Hosoyama A."/>
            <person name="Tsuchikane K."/>
            <person name="Ohji S."/>
            <person name="Yamazoe A."/>
            <person name="Fujita N."/>
            <person name="Shintani M."/>
            <person name="Kimbara K."/>
        </authorList>
    </citation>
    <scope>NUCLEOTIDE SEQUENCE [LARGE SCALE GENOMIC DNA]</scope>
    <source>
        <strain evidence="8">TK102</strain>
    </source>
</reference>
<dbReference type="InterPro" id="IPR050189">
    <property type="entry name" value="MFS_Efflux_Transporters"/>
</dbReference>
<dbReference type="EMBL" id="CP006704">
    <property type="protein sequence ID" value="AIJ47054.1"/>
    <property type="molecule type" value="Genomic_DNA"/>
</dbReference>
<accession>A0A076PJQ8</accession>
<name>A0A076PJQ8_COMTE</name>